<dbReference type="SMART" id="SM00028">
    <property type="entry name" value="TPR"/>
    <property type="match status" value="4"/>
</dbReference>
<dbReference type="Pfam" id="PF01129">
    <property type="entry name" value="ART"/>
    <property type="match status" value="2"/>
</dbReference>
<keyword evidence="10" id="KW-0521">NADP</keyword>
<dbReference type="PANTHER" id="PTHR10339">
    <property type="entry name" value="ADP-RIBOSYLTRANSFERASE"/>
    <property type="match status" value="1"/>
</dbReference>
<organism evidence="12 13">
    <name type="scientific">Adineta ricciae</name>
    <name type="common">Rotifer</name>
    <dbReference type="NCBI Taxonomy" id="249248"/>
    <lineage>
        <taxon>Eukaryota</taxon>
        <taxon>Metazoa</taxon>
        <taxon>Spiralia</taxon>
        <taxon>Gnathifera</taxon>
        <taxon>Rotifera</taxon>
        <taxon>Eurotatoria</taxon>
        <taxon>Bdelloidea</taxon>
        <taxon>Adinetida</taxon>
        <taxon>Adinetidae</taxon>
        <taxon>Adineta</taxon>
    </lineage>
</organism>
<evidence type="ECO:0000256" key="10">
    <source>
        <dbReference type="RuleBase" id="RU361228"/>
    </source>
</evidence>
<evidence type="ECO:0000256" key="11">
    <source>
        <dbReference type="SAM" id="MobiDB-lite"/>
    </source>
</evidence>
<dbReference type="SUPFAM" id="SSF56399">
    <property type="entry name" value="ADP-ribosylation"/>
    <property type="match status" value="2"/>
</dbReference>
<keyword evidence="4" id="KW-0800">Toxin</keyword>
<gene>
    <name evidence="12" type="ORF">XAT740_LOCUS35739</name>
</gene>
<dbReference type="GO" id="GO:0106274">
    <property type="term" value="F:NAD+-protein-arginine ADP-ribosyltransferase activity"/>
    <property type="evidence" value="ECO:0007669"/>
    <property type="project" value="UniProtKB-EC"/>
</dbReference>
<evidence type="ECO:0000313" key="13">
    <source>
        <dbReference type="Proteomes" id="UP000663828"/>
    </source>
</evidence>
<dbReference type="GO" id="GO:0003950">
    <property type="term" value="F:NAD+ poly-ADP-ribosyltransferase activity"/>
    <property type="evidence" value="ECO:0007669"/>
    <property type="project" value="TreeGrafter"/>
</dbReference>
<keyword evidence="3" id="KW-0964">Secreted</keyword>
<dbReference type="Gene3D" id="1.25.40.10">
    <property type="entry name" value="Tetratricopeptide repeat domain"/>
    <property type="match status" value="2"/>
</dbReference>
<dbReference type="Gene3D" id="3.90.176.10">
    <property type="entry name" value="Toxin ADP-ribosyltransferase, Chain A, domain 1"/>
    <property type="match status" value="2"/>
</dbReference>
<reference evidence="12" key="1">
    <citation type="submission" date="2021-02" db="EMBL/GenBank/DDBJ databases">
        <authorList>
            <person name="Nowell W R."/>
        </authorList>
    </citation>
    <scope>NUCLEOTIDE SEQUENCE</scope>
</reference>
<dbReference type="EC" id="2.4.2.31" evidence="10"/>
<evidence type="ECO:0000256" key="6">
    <source>
        <dbReference type="ARBA" id="ARBA00022679"/>
    </source>
</evidence>
<dbReference type="InterPro" id="IPR000768">
    <property type="entry name" value="ART"/>
</dbReference>
<feature type="compositionally biased region" description="Basic and acidic residues" evidence="11">
    <location>
        <begin position="288"/>
        <end position="305"/>
    </location>
</feature>
<dbReference type="AlphaFoldDB" id="A0A815N149"/>
<dbReference type="SUPFAM" id="SSF48452">
    <property type="entry name" value="TPR-like"/>
    <property type="match status" value="1"/>
</dbReference>
<dbReference type="PANTHER" id="PTHR10339:SF25">
    <property type="entry name" value="SECRETED EXOENZYME S"/>
    <property type="match status" value="1"/>
</dbReference>
<dbReference type="EMBL" id="CAJNOR010003609">
    <property type="protein sequence ID" value="CAF1430364.1"/>
    <property type="molecule type" value="Genomic_DNA"/>
</dbReference>
<evidence type="ECO:0000256" key="7">
    <source>
        <dbReference type="ARBA" id="ARBA00022695"/>
    </source>
</evidence>
<evidence type="ECO:0000256" key="9">
    <source>
        <dbReference type="ARBA" id="ARBA00047597"/>
    </source>
</evidence>
<comment type="similarity">
    <text evidence="2 10">Belongs to the Arg-specific ADP-ribosyltransferase family.</text>
</comment>
<name>A0A815N149_ADIRI</name>
<evidence type="ECO:0000256" key="8">
    <source>
        <dbReference type="ARBA" id="ARBA00023026"/>
    </source>
</evidence>
<evidence type="ECO:0000256" key="2">
    <source>
        <dbReference type="ARBA" id="ARBA00009558"/>
    </source>
</evidence>
<keyword evidence="6 10" id="KW-0808">Transferase</keyword>
<dbReference type="InterPro" id="IPR050999">
    <property type="entry name" value="ADP-ribosyltransferase_ARG"/>
</dbReference>
<dbReference type="PROSITE" id="PS51996">
    <property type="entry name" value="TR_MART"/>
    <property type="match status" value="2"/>
</dbReference>
<protein>
    <recommendedName>
        <fullName evidence="10">NAD(P)(+)--arginine ADP-ribosyltransferase</fullName>
        <ecNumber evidence="10">2.4.2.31</ecNumber>
    </recommendedName>
    <alternativeName>
        <fullName evidence="10">Mono(ADP-ribosyl)transferase</fullName>
    </alternativeName>
</protein>
<evidence type="ECO:0000256" key="4">
    <source>
        <dbReference type="ARBA" id="ARBA00022656"/>
    </source>
</evidence>
<evidence type="ECO:0000256" key="1">
    <source>
        <dbReference type="ARBA" id="ARBA00004613"/>
    </source>
</evidence>
<dbReference type="Proteomes" id="UP000663828">
    <property type="component" value="Unassembled WGS sequence"/>
</dbReference>
<evidence type="ECO:0000313" key="12">
    <source>
        <dbReference type="EMBL" id="CAF1430364.1"/>
    </source>
</evidence>
<comment type="subcellular location">
    <subcellularLocation>
        <location evidence="1">Secreted</location>
    </subcellularLocation>
</comment>
<feature type="region of interest" description="Disordered" evidence="11">
    <location>
        <begin position="243"/>
        <end position="305"/>
    </location>
</feature>
<sequence length="1143" mass="134598">MLSIRSDRFLNAIPGVTDEQFKHSQFLKFYNQTEKCPSSDSVIDGLIGLRIINDRSHAILTAIETEPDSHNIIKVYSSDFDLGSKKFYKYINEELMNDNEDTLGKLMPFIRRATSQINHHDIDRDCILYRGMNLNEQQRDFFSIGKLFRFPGFTTTTENIDVARRFGDTLFEIHVNAPCHQVVHMAHISYYKDEEEWLFSPYSRFQVKQIIEEFIILQSVDNLASIEDEYYVSDNEQSISYDRSISDTRSAEYPTSDTRSAEDTISDTRRTEDATSDTRSAEYPTSDTRNEFSDYDQRSYSHQTEDSYFTRDDERIDVHNNRDDISIRTSDSQLYIGQNTAFDEDFEYADNDNRNQNYFSNYIDNNFEGDDVTYDGRSFEQTVSTDNDGISTDDSQYSGCNYSGTWHAKYEDCSYFKCGFRFGVVMIFFRMRYIRMDKMAKLMFTKLDELQNHEDFTIVLLSAQKSLLYEENIVDYLKKCCSLEAFNDYVDTVQSEHKILLILTNFFDDLSTFHQFRQIHAIYILNSSSQPIQIDKQTYSKLVDIFTDESVLIEQLRQDILLTYISDFPIDISILEDMKNQQSLTNLDNTALMFLWNQAFIHYLVNSPLLPMDMNKLKEKMLRQCRLEYATNKAQLITIDDFERNFIYDDAVKWYTKPSFVYRLVNKAFRTRNINLICKFRYFIIFLHDQLAKLNKIQRKENYPVLYRAQKMEKNELKNLKSNVGNLIATSTIMSATRSRNVAEVYITPNETNVMFEIHIPNGAIDTCFPFADISQFSAIPDDDETLFFAGSVFRIESVVEDDDSLKTVKITLVNQTISLTKQFVDLLEMDLPGLIDEQLTHTSYWARFFTKTDDFNLMKNYYMFLTGEKWSFEMILTGRIGIDFHYLFRNLGKYEKFIEYYKQLLLDRNFINQQKFIVLNILIGCNYLYLGEHYDAFTHYGLAFSLLDENHRLTGELYHHIGDVWNATRAFKNALSCYCESLRILTNCCVKDYNIARLYRKMSNVYRNEENDLVAAKYYEEKAEELDKSFRQPSELNYDNLLEKYQDQLNNGVDLQPADRANVLYSMGLCLIKKRDYVKALKKLFQAKELYKSHLSSSDHIEKNFIKVFDSIAWIYLRLNDYFNALLIWKRSIDLRRSFLSN</sequence>
<dbReference type="GO" id="GO:0005576">
    <property type="term" value="C:extracellular region"/>
    <property type="evidence" value="ECO:0007669"/>
    <property type="project" value="UniProtKB-SubCell"/>
</dbReference>
<evidence type="ECO:0000256" key="5">
    <source>
        <dbReference type="ARBA" id="ARBA00022676"/>
    </source>
</evidence>
<dbReference type="InterPro" id="IPR019734">
    <property type="entry name" value="TPR_rpt"/>
</dbReference>
<keyword evidence="5 10" id="KW-0328">Glycosyltransferase</keyword>
<keyword evidence="8" id="KW-0843">Virulence</keyword>
<keyword evidence="13" id="KW-1185">Reference proteome</keyword>
<dbReference type="GO" id="GO:0016779">
    <property type="term" value="F:nucleotidyltransferase activity"/>
    <property type="evidence" value="ECO:0007669"/>
    <property type="project" value="UniProtKB-KW"/>
</dbReference>
<comment type="catalytic activity">
    <reaction evidence="9 10">
        <text>L-arginyl-[protein] + NAD(+) = N(omega)-(ADP-D-ribosyl)-L-arginyl-[protein] + nicotinamide + H(+)</text>
        <dbReference type="Rhea" id="RHEA:19149"/>
        <dbReference type="Rhea" id="RHEA-COMP:10532"/>
        <dbReference type="Rhea" id="RHEA-COMP:15087"/>
        <dbReference type="ChEBI" id="CHEBI:15378"/>
        <dbReference type="ChEBI" id="CHEBI:17154"/>
        <dbReference type="ChEBI" id="CHEBI:29965"/>
        <dbReference type="ChEBI" id="CHEBI:57540"/>
        <dbReference type="ChEBI" id="CHEBI:142554"/>
        <dbReference type="EC" id="2.4.2.31"/>
    </reaction>
</comment>
<feature type="compositionally biased region" description="Basic and acidic residues" evidence="11">
    <location>
        <begin position="259"/>
        <end position="273"/>
    </location>
</feature>
<proteinExistence type="inferred from homology"/>
<evidence type="ECO:0000256" key="3">
    <source>
        <dbReference type="ARBA" id="ARBA00022525"/>
    </source>
</evidence>
<accession>A0A815N149</accession>
<dbReference type="InterPro" id="IPR011990">
    <property type="entry name" value="TPR-like_helical_dom_sf"/>
</dbReference>
<comment type="caution">
    <text evidence="12">The sequence shown here is derived from an EMBL/GenBank/DDBJ whole genome shotgun (WGS) entry which is preliminary data.</text>
</comment>
<keyword evidence="7" id="KW-0548">Nucleotidyltransferase</keyword>
<dbReference type="GO" id="GO:0090729">
    <property type="term" value="F:toxin activity"/>
    <property type="evidence" value="ECO:0007669"/>
    <property type="project" value="UniProtKB-KW"/>
</dbReference>
<keyword evidence="10" id="KW-0520">NAD</keyword>